<dbReference type="Proteomes" id="UP000735874">
    <property type="component" value="Unassembled WGS sequence"/>
</dbReference>
<reference evidence="1" key="2">
    <citation type="submission" date="2018-10" db="EMBL/GenBank/DDBJ databases">
        <title>Effector identification in a new, highly contiguous assembly of the strawberry crown rot pathogen Phytophthora cactorum.</title>
        <authorList>
            <person name="Armitage A.D."/>
            <person name="Nellist C.F."/>
            <person name="Bates H."/>
            <person name="Vickerstaff R.J."/>
            <person name="Harrison R.J."/>
        </authorList>
    </citation>
    <scope>NUCLEOTIDE SEQUENCE</scope>
    <source>
        <strain evidence="1">15-7</strain>
        <strain evidence="2">P415</strain>
    </source>
</reference>
<dbReference type="EMBL" id="MJFZ01000409">
    <property type="protein sequence ID" value="RAW29754.1"/>
    <property type="molecule type" value="Genomic_DNA"/>
</dbReference>
<dbReference type="EMBL" id="RCMG01000514">
    <property type="protein sequence ID" value="KAG2852860.1"/>
    <property type="molecule type" value="Genomic_DNA"/>
</dbReference>
<sequence>MSYMRLVPHINDSVESSSSSSSDTERFVGMAKKETRHGPSGDWMPASVTMLHVCTERELLTRFKKSDASFKCGMVAWLTESYVGLSWDVLNDSEMTLMLDEVEYSSSGLVNLLSLGSLLKQDWMFTTSKPNELPCKMFLTRVGKRL</sequence>
<protein>
    <submittedName>
        <fullName evidence="3">Uncharacterized protein</fullName>
    </submittedName>
</protein>
<reference evidence="3 4" key="1">
    <citation type="submission" date="2018-01" db="EMBL/GenBank/DDBJ databases">
        <title>Draft genome of the strawberry crown rot pathogen Phytophthora cactorum.</title>
        <authorList>
            <person name="Armitage A.D."/>
            <person name="Lysoe E."/>
            <person name="Nellist C.F."/>
            <person name="Harrison R.J."/>
            <person name="Brurberg M.B."/>
        </authorList>
    </citation>
    <scope>NUCLEOTIDE SEQUENCE [LARGE SCALE GENOMIC DNA]</scope>
    <source>
        <strain evidence="3 4">10300</strain>
    </source>
</reference>
<dbReference type="EMBL" id="RCML01000532">
    <property type="protein sequence ID" value="KAG2974405.1"/>
    <property type="molecule type" value="Genomic_DNA"/>
</dbReference>
<organism evidence="3 4">
    <name type="scientific">Phytophthora cactorum</name>
    <dbReference type="NCBI Taxonomy" id="29920"/>
    <lineage>
        <taxon>Eukaryota</taxon>
        <taxon>Sar</taxon>
        <taxon>Stramenopiles</taxon>
        <taxon>Oomycota</taxon>
        <taxon>Peronosporomycetes</taxon>
        <taxon>Peronosporales</taxon>
        <taxon>Peronosporaceae</taxon>
        <taxon>Phytophthora</taxon>
    </lineage>
</organism>
<evidence type="ECO:0000313" key="3">
    <source>
        <dbReference type="EMBL" id="RAW29754.1"/>
    </source>
</evidence>
<keyword evidence="4" id="KW-1185">Reference proteome</keyword>
<evidence type="ECO:0000313" key="4">
    <source>
        <dbReference type="Proteomes" id="UP000251314"/>
    </source>
</evidence>
<dbReference type="VEuPathDB" id="FungiDB:PC110_g13887"/>
<dbReference type="OrthoDB" id="93351at2759"/>
<dbReference type="AlphaFoldDB" id="A0A329RYQ7"/>
<gene>
    <name evidence="3" type="ORF">PC110_g13887</name>
    <name evidence="1" type="ORF">PC113_g14665</name>
    <name evidence="2" type="ORF">PC118_g14530</name>
</gene>
<dbReference type="Proteomes" id="UP000251314">
    <property type="component" value="Unassembled WGS sequence"/>
</dbReference>
<comment type="caution">
    <text evidence="3">The sequence shown here is derived from an EMBL/GenBank/DDBJ whole genome shotgun (WGS) entry which is preliminary data.</text>
</comment>
<dbReference type="Proteomes" id="UP000697107">
    <property type="component" value="Unassembled WGS sequence"/>
</dbReference>
<evidence type="ECO:0000313" key="2">
    <source>
        <dbReference type="EMBL" id="KAG2974405.1"/>
    </source>
</evidence>
<evidence type="ECO:0000313" key="1">
    <source>
        <dbReference type="EMBL" id="KAG2852860.1"/>
    </source>
</evidence>
<accession>A0A329RYQ7</accession>
<name>A0A329RYQ7_9STRA</name>
<proteinExistence type="predicted"/>